<dbReference type="SUPFAM" id="SSF143100">
    <property type="entry name" value="TTHA1013/TTHA0281-like"/>
    <property type="match status" value="1"/>
</dbReference>
<reference evidence="2 3" key="1">
    <citation type="journal article" date="2010" name="Proc. Natl. Acad. Sci. U.S.A.">
        <title>A Nitrospira metagenome illuminates the physiology and evolution of globally important nitrite-oxidizing bacteria.</title>
        <authorList>
            <person name="Lucker S."/>
            <person name="Wagner M."/>
            <person name="Maixner F."/>
            <person name="Pelletier E."/>
            <person name="Koch H."/>
            <person name="Vacherie B."/>
            <person name="Rattei T."/>
            <person name="Sinninghe Damste J."/>
            <person name="Spieck E."/>
            <person name="Le Paslier D."/>
            <person name="Daims H."/>
        </authorList>
    </citation>
    <scope>NUCLEOTIDE SEQUENCE [LARGE SCALE GENOMIC DNA]</scope>
</reference>
<gene>
    <name evidence="2" type="ORF">NIDE2001</name>
</gene>
<dbReference type="InterPro" id="IPR035069">
    <property type="entry name" value="TTHA1013/TTHA0281-like"/>
</dbReference>
<evidence type="ECO:0000259" key="1">
    <source>
        <dbReference type="Pfam" id="PF08972"/>
    </source>
</evidence>
<dbReference type="STRING" id="330214.NIDE2001"/>
<sequence length="76" mass="8515">MERIVNLHIEKLPEGVYLATSDAIQGLVAQGRTIQETIDIARDVVKKILEAKQEREGDSLLPPARDEFDYPLIVNA</sequence>
<name>D8PER5_9BACT</name>
<keyword evidence="3" id="KW-1185">Reference proteome</keyword>
<dbReference type="Gene3D" id="3.30.160.250">
    <property type="match status" value="1"/>
</dbReference>
<feature type="domain" description="DUF1902" evidence="1">
    <location>
        <begin position="15"/>
        <end position="53"/>
    </location>
</feature>
<organism evidence="2 3">
    <name type="scientific">Nitrospira defluvii</name>
    <dbReference type="NCBI Taxonomy" id="330214"/>
    <lineage>
        <taxon>Bacteria</taxon>
        <taxon>Pseudomonadati</taxon>
        <taxon>Nitrospirota</taxon>
        <taxon>Nitrospiria</taxon>
        <taxon>Nitrospirales</taxon>
        <taxon>Nitrospiraceae</taxon>
        <taxon>Nitrospira</taxon>
    </lineage>
</organism>
<evidence type="ECO:0000313" key="2">
    <source>
        <dbReference type="EMBL" id="CBK41724.1"/>
    </source>
</evidence>
<dbReference type="eggNOG" id="COG1598">
    <property type="taxonomic scope" value="Bacteria"/>
</dbReference>
<protein>
    <recommendedName>
        <fullName evidence="1">DUF1902 domain-containing protein</fullName>
    </recommendedName>
</protein>
<dbReference type="AlphaFoldDB" id="D8PER5"/>
<dbReference type="KEGG" id="nde:NIDE2001"/>
<dbReference type="Pfam" id="PF08972">
    <property type="entry name" value="DUF1902"/>
    <property type="match status" value="1"/>
</dbReference>
<accession>D8PER5</accession>
<evidence type="ECO:0000313" key="3">
    <source>
        <dbReference type="Proteomes" id="UP000001660"/>
    </source>
</evidence>
<proteinExistence type="predicted"/>
<dbReference type="HOGENOM" id="CLU_181344_0_0_0"/>
<dbReference type="Proteomes" id="UP000001660">
    <property type="component" value="Chromosome"/>
</dbReference>
<dbReference type="EMBL" id="FP929003">
    <property type="protein sequence ID" value="CBK41724.1"/>
    <property type="molecule type" value="Genomic_DNA"/>
</dbReference>
<dbReference type="InterPro" id="IPR015066">
    <property type="entry name" value="DUF1902"/>
</dbReference>
<dbReference type="OrthoDB" id="5421907at2"/>